<accession>A0A6J4LXC7</accession>
<gene>
    <name evidence="1" type="ORF">AVDCRST_MAG16-1987</name>
</gene>
<sequence>MRQGSYLLTGSTASEVVERFTCGPDGDGWTYAAVREDPGTGAPLGRLQLRLDATGATSRLHVETGAWVVRGGCVGGAVLWRRGEQEGEDVAAGFWGTSPAYALAALRRLRLAVGDVRRLRLVEVTEPVLALRLVDQSWTRAAVDRWRVDDLATGERRVFESDGDVVVAGTGLTLTHP</sequence>
<protein>
    <submittedName>
        <fullName evidence="1">Uncharacterized protein</fullName>
    </submittedName>
</protein>
<reference evidence="1" key="1">
    <citation type="submission" date="2020-02" db="EMBL/GenBank/DDBJ databases">
        <authorList>
            <person name="Meier V. D."/>
        </authorList>
    </citation>
    <scope>NUCLEOTIDE SEQUENCE</scope>
    <source>
        <strain evidence="1">AVDCRST_MAG16</strain>
    </source>
</reference>
<evidence type="ECO:0000313" key="1">
    <source>
        <dbReference type="EMBL" id="CAA9344347.1"/>
    </source>
</evidence>
<proteinExistence type="predicted"/>
<dbReference type="SUPFAM" id="SSF159275">
    <property type="entry name" value="PA1994-like"/>
    <property type="match status" value="1"/>
</dbReference>
<dbReference type="EMBL" id="CADCUE010000179">
    <property type="protein sequence ID" value="CAA9344347.1"/>
    <property type="molecule type" value="Genomic_DNA"/>
</dbReference>
<name>A0A6J4LXC7_9ACTN</name>
<organism evidence="1">
    <name type="scientific">uncultured Frankineae bacterium</name>
    <dbReference type="NCBI Taxonomy" id="437475"/>
    <lineage>
        <taxon>Bacteria</taxon>
        <taxon>Bacillati</taxon>
        <taxon>Actinomycetota</taxon>
        <taxon>Actinomycetes</taxon>
        <taxon>Frankiales</taxon>
        <taxon>environmental samples</taxon>
    </lineage>
</organism>
<dbReference type="AlphaFoldDB" id="A0A6J4LXC7"/>